<evidence type="ECO:0000313" key="11">
    <source>
        <dbReference type="EMBL" id="MFD2673440.1"/>
    </source>
</evidence>
<comment type="caution">
    <text evidence="11">The sequence shown here is derived from an EMBL/GenBank/DDBJ whole genome shotgun (WGS) entry which is preliminary data.</text>
</comment>
<accession>A0ABW5RFQ4</accession>
<dbReference type="InterPro" id="IPR036737">
    <property type="entry name" value="OmpA-like_sf"/>
</dbReference>
<keyword evidence="6 7" id="KW-0472">Membrane</keyword>
<evidence type="ECO:0000259" key="10">
    <source>
        <dbReference type="PROSITE" id="PS51123"/>
    </source>
</evidence>
<keyword evidence="12" id="KW-1185">Reference proteome</keyword>
<evidence type="ECO:0000256" key="6">
    <source>
        <dbReference type="ARBA" id="ARBA00023136"/>
    </source>
</evidence>
<dbReference type="Proteomes" id="UP001597497">
    <property type="component" value="Unassembled WGS sequence"/>
</dbReference>
<dbReference type="InterPro" id="IPR025713">
    <property type="entry name" value="MotB-like_N_dom"/>
</dbReference>
<dbReference type="PROSITE" id="PS51123">
    <property type="entry name" value="OMPA_2"/>
    <property type="match status" value="1"/>
</dbReference>
<reference evidence="12" key="1">
    <citation type="journal article" date="2019" name="Int. J. Syst. Evol. Microbiol.">
        <title>The Global Catalogue of Microorganisms (GCM) 10K type strain sequencing project: providing services to taxonomists for standard genome sequencing and annotation.</title>
        <authorList>
            <consortium name="The Broad Institute Genomics Platform"/>
            <consortium name="The Broad Institute Genome Sequencing Center for Infectious Disease"/>
            <person name="Wu L."/>
            <person name="Ma J."/>
        </authorList>
    </citation>
    <scope>NUCLEOTIDE SEQUENCE [LARGE SCALE GENOMIC DNA]</scope>
    <source>
        <strain evidence="12">KCTC 33676</strain>
    </source>
</reference>
<comment type="subcellular location">
    <subcellularLocation>
        <location evidence="1">Cell membrane</location>
        <topology evidence="1">Single-pass membrane protein</topology>
    </subcellularLocation>
</comment>
<feature type="region of interest" description="Disordered" evidence="8">
    <location>
        <begin position="73"/>
        <end position="117"/>
    </location>
</feature>
<evidence type="ECO:0000313" key="12">
    <source>
        <dbReference type="Proteomes" id="UP001597497"/>
    </source>
</evidence>
<dbReference type="EMBL" id="JBHUMM010000044">
    <property type="protein sequence ID" value="MFD2673440.1"/>
    <property type="molecule type" value="Genomic_DNA"/>
</dbReference>
<evidence type="ECO:0000256" key="4">
    <source>
        <dbReference type="ARBA" id="ARBA00022692"/>
    </source>
</evidence>
<evidence type="ECO:0000256" key="2">
    <source>
        <dbReference type="ARBA" id="ARBA00008914"/>
    </source>
</evidence>
<keyword evidence="11" id="KW-0282">Flagellum</keyword>
<dbReference type="RefSeq" id="WP_379931028.1">
    <property type="nucleotide sequence ID" value="NZ_JBHUMM010000044.1"/>
</dbReference>
<protein>
    <submittedName>
        <fullName evidence="11">Flagellar motor protein MotB</fullName>
    </submittedName>
</protein>
<gene>
    <name evidence="11" type="ORF">ACFSUC_17980</name>
</gene>
<keyword evidence="5 9" id="KW-1133">Transmembrane helix</keyword>
<keyword evidence="3" id="KW-1003">Cell membrane</keyword>
<dbReference type="InterPro" id="IPR050330">
    <property type="entry name" value="Bact_OuterMem_StrucFunc"/>
</dbReference>
<feature type="compositionally biased region" description="Low complexity" evidence="8">
    <location>
        <begin position="90"/>
        <end position="109"/>
    </location>
</feature>
<keyword evidence="4 9" id="KW-0812">Transmembrane</keyword>
<feature type="compositionally biased region" description="Acidic residues" evidence="8">
    <location>
        <begin position="79"/>
        <end position="89"/>
    </location>
</feature>
<evidence type="ECO:0000256" key="9">
    <source>
        <dbReference type="SAM" id="Phobius"/>
    </source>
</evidence>
<dbReference type="Gene3D" id="3.30.1330.60">
    <property type="entry name" value="OmpA-like domain"/>
    <property type="match status" value="1"/>
</dbReference>
<feature type="transmembrane region" description="Helical" evidence="9">
    <location>
        <begin position="20"/>
        <end position="40"/>
    </location>
</feature>
<dbReference type="SUPFAM" id="SSF103088">
    <property type="entry name" value="OmpA-like"/>
    <property type="match status" value="1"/>
</dbReference>
<organism evidence="11 12">
    <name type="scientific">Marinicrinis sediminis</name>
    <dbReference type="NCBI Taxonomy" id="1652465"/>
    <lineage>
        <taxon>Bacteria</taxon>
        <taxon>Bacillati</taxon>
        <taxon>Bacillota</taxon>
        <taxon>Bacilli</taxon>
        <taxon>Bacillales</taxon>
        <taxon>Paenibacillaceae</taxon>
    </lineage>
</organism>
<dbReference type="CDD" id="cd07185">
    <property type="entry name" value="OmpA_C-like"/>
    <property type="match status" value="1"/>
</dbReference>
<evidence type="ECO:0000256" key="7">
    <source>
        <dbReference type="PROSITE-ProRule" id="PRU00473"/>
    </source>
</evidence>
<proteinExistence type="inferred from homology"/>
<evidence type="ECO:0000256" key="8">
    <source>
        <dbReference type="SAM" id="MobiDB-lite"/>
    </source>
</evidence>
<sequence>MKKRKEHHEEHIDETWLIPYADLLTLLLALFIVLFASSQIDQKKFDELKRSMNSAFNGGASFFDSTSAVQISDLGVDSDPGDSEAEYEEPPGQAGQNNNNNPDTAQAPDSAEQERIKEEEARKALMEKEQQELETLKKQLDQYIAQNGLTSQLGTKLNQSSLMITIRDNAVFPSGSASVKSEAEKVAKAIGQMLEGYPEYKVLVAGHTDNVPISTEEFPSNWDLSSKRALNFMKIILGNTSLDPKNFSPIGYGEYHPIADNSTNAGRQQNRRVEVSILRNFTDEKIEVSTVN</sequence>
<comment type="similarity">
    <text evidence="2">Belongs to the MotB family.</text>
</comment>
<keyword evidence="11" id="KW-0969">Cilium</keyword>
<dbReference type="InterPro" id="IPR006665">
    <property type="entry name" value="OmpA-like"/>
</dbReference>
<dbReference type="Pfam" id="PF13677">
    <property type="entry name" value="MotB_plug"/>
    <property type="match status" value="1"/>
</dbReference>
<dbReference type="PANTHER" id="PTHR30329">
    <property type="entry name" value="STATOR ELEMENT OF FLAGELLAR MOTOR COMPLEX"/>
    <property type="match status" value="1"/>
</dbReference>
<dbReference type="Pfam" id="PF00691">
    <property type="entry name" value="OmpA"/>
    <property type="match status" value="1"/>
</dbReference>
<feature type="domain" description="OmpA-like" evidence="10">
    <location>
        <begin position="159"/>
        <end position="281"/>
    </location>
</feature>
<evidence type="ECO:0000256" key="3">
    <source>
        <dbReference type="ARBA" id="ARBA00022475"/>
    </source>
</evidence>
<name>A0ABW5RFQ4_9BACL</name>
<dbReference type="PANTHER" id="PTHR30329:SF21">
    <property type="entry name" value="LIPOPROTEIN YIAD-RELATED"/>
    <property type="match status" value="1"/>
</dbReference>
<keyword evidence="11" id="KW-0966">Cell projection</keyword>
<evidence type="ECO:0000256" key="5">
    <source>
        <dbReference type="ARBA" id="ARBA00022989"/>
    </source>
</evidence>
<evidence type="ECO:0000256" key="1">
    <source>
        <dbReference type="ARBA" id="ARBA00004162"/>
    </source>
</evidence>